<dbReference type="EMBL" id="MU002573">
    <property type="protein sequence ID" value="KAF2786023.1"/>
    <property type="molecule type" value="Genomic_DNA"/>
</dbReference>
<name>A0A6A6WQ00_9PLEO</name>
<proteinExistence type="predicted"/>
<reference evidence="1" key="1">
    <citation type="journal article" date="2020" name="Stud. Mycol.">
        <title>101 Dothideomycetes genomes: a test case for predicting lifestyles and emergence of pathogens.</title>
        <authorList>
            <person name="Haridas S."/>
            <person name="Albert R."/>
            <person name="Binder M."/>
            <person name="Bloem J."/>
            <person name="Labutti K."/>
            <person name="Salamov A."/>
            <person name="Andreopoulos B."/>
            <person name="Baker S."/>
            <person name="Barry K."/>
            <person name="Bills G."/>
            <person name="Bluhm B."/>
            <person name="Cannon C."/>
            <person name="Castanera R."/>
            <person name="Culley D."/>
            <person name="Daum C."/>
            <person name="Ezra D."/>
            <person name="Gonzalez J."/>
            <person name="Henrissat B."/>
            <person name="Kuo A."/>
            <person name="Liang C."/>
            <person name="Lipzen A."/>
            <person name="Lutzoni F."/>
            <person name="Magnuson J."/>
            <person name="Mondo S."/>
            <person name="Nolan M."/>
            <person name="Ohm R."/>
            <person name="Pangilinan J."/>
            <person name="Park H.-J."/>
            <person name="Ramirez L."/>
            <person name="Alfaro M."/>
            <person name="Sun H."/>
            <person name="Tritt A."/>
            <person name="Yoshinaga Y."/>
            <person name="Zwiers L.-H."/>
            <person name="Turgeon B."/>
            <person name="Goodwin S."/>
            <person name="Spatafora J."/>
            <person name="Crous P."/>
            <person name="Grigoriev I."/>
        </authorList>
    </citation>
    <scope>NUCLEOTIDE SEQUENCE</scope>
    <source>
        <strain evidence="1">CBS 109.77</strain>
    </source>
</reference>
<organism evidence="1 2">
    <name type="scientific">Melanomma pulvis-pyrius CBS 109.77</name>
    <dbReference type="NCBI Taxonomy" id="1314802"/>
    <lineage>
        <taxon>Eukaryota</taxon>
        <taxon>Fungi</taxon>
        <taxon>Dikarya</taxon>
        <taxon>Ascomycota</taxon>
        <taxon>Pezizomycotina</taxon>
        <taxon>Dothideomycetes</taxon>
        <taxon>Pleosporomycetidae</taxon>
        <taxon>Pleosporales</taxon>
        <taxon>Melanommataceae</taxon>
        <taxon>Melanomma</taxon>
    </lineage>
</organism>
<accession>A0A6A6WQ00</accession>
<evidence type="ECO:0000313" key="2">
    <source>
        <dbReference type="Proteomes" id="UP000799757"/>
    </source>
</evidence>
<dbReference type="Proteomes" id="UP000799757">
    <property type="component" value="Unassembled WGS sequence"/>
</dbReference>
<evidence type="ECO:0000313" key="1">
    <source>
        <dbReference type="EMBL" id="KAF2786023.1"/>
    </source>
</evidence>
<keyword evidence="2" id="KW-1185">Reference proteome</keyword>
<dbReference type="AlphaFoldDB" id="A0A6A6WQ00"/>
<dbReference type="OrthoDB" id="10615618at2759"/>
<protein>
    <submittedName>
        <fullName evidence="1">Uncharacterized protein</fullName>
    </submittedName>
</protein>
<gene>
    <name evidence="1" type="ORF">K505DRAFT_344160</name>
</gene>
<sequence length="110" mass="11877">MKETKSANAALRPLGVRSVLGLSVFRLQILSGTSAPGNEFHHLVAKGNTADILRRKALFSLPGWPGTDTMSTEPLVIDVDTREDEDEDVTELTAAEAAMAAENERDWTGP</sequence>